<accession>A0A1I7SE37</accession>
<reference evidence="1" key="2">
    <citation type="submission" date="2020-09" db="EMBL/GenBank/DDBJ databases">
        <authorList>
            <person name="Kikuchi T."/>
        </authorList>
    </citation>
    <scope>NUCLEOTIDE SEQUENCE</scope>
    <source>
        <strain evidence="1">Ka4C1</strain>
    </source>
</reference>
<evidence type="ECO:0000313" key="1">
    <source>
        <dbReference type="EMBL" id="CAD5224367.1"/>
    </source>
</evidence>
<keyword evidence="3" id="KW-1185">Reference proteome</keyword>
<sequence length="80" mass="9753">MQNFDVLKFARFEKEDQARRYTKNSAVKEQPSYFSKFQWRTSRVARITSPMKWKRGPATKKVLVIVVYLFYALKRQQRFK</sequence>
<dbReference type="EMBL" id="CAJFCV020000004">
    <property type="protein sequence ID" value="CAG9113128.1"/>
    <property type="molecule type" value="Genomic_DNA"/>
</dbReference>
<evidence type="ECO:0000313" key="3">
    <source>
        <dbReference type="Proteomes" id="UP000659654"/>
    </source>
</evidence>
<dbReference type="Proteomes" id="UP000095284">
    <property type="component" value="Unplaced"/>
</dbReference>
<evidence type="ECO:0000313" key="4">
    <source>
        <dbReference type="WBParaSite" id="BXY_1129500.1"/>
    </source>
</evidence>
<evidence type="ECO:0000313" key="2">
    <source>
        <dbReference type="Proteomes" id="UP000095284"/>
    </source>
</evidence>
<dbReference type="AlphaFoldDB" id="A0A1I7SE37"/>
<dbReference type="Proteomes" id="UP000582659">
    <property type="component" value="Unassembled WGS sequence"/>
</dbReference>
<organism evidence="2 4">
    <name type="scientific">Bursaphelenchus xylophilus</name>
    <name type="common">Pinewood nematode worm</name>
    <name type="synonym">Aphelenchoides xylophilus</name>
    <dbReference type="NCBI Taxonomy" id="6326"/>
    <lineage>
        <taxon>Eukaryota</taxon>
        <taxon>Metazoa</taxon>
        <taxon>Ecdysozoa</taxon>
        <taxon>Nematoda</taxon>
        <taxon>Chromadorea</taxon>
        <taxon>Rhabditida</taxon>
        <taxon>Tylenchina</taxon>
        <taxon>Tylenchomorpha</taxon>
        <taxon>Aphelenchoidea</taxon>
        <taxon>Aphelenchoididae</taxon>
        <taxon>Bursaphelenchus</taxon>
    </lineage>
</organism>
<dbReference type="WBParaSite" id="BXY_1129500.1">
    <property type="protein sequence ID" value="BXY_1129500.1"/>
    <property type="gene ID" value="BXY_1129500"/>
</dbReference>
<dbReference type="EMBL" id="CAJFDI010000004">
    <property type="protein sequence ID" value="CAD5224367.1"/>
    <property type="molecule type" value="Genomic_DNA"/>
</dbReference>
<reference evidence="4" key="1">
    <citation type="submission" date="2016-11" db="UniProtKB">
        <authorList>
            <consortium name="WormBaseParasite"/>
        </authorList>
    </citation>
    <scope>IDENTIFICATION</scope>
</reference>
<protein>
    <submittedName>
        <fullName evidence="1">(pine wood nematode) hypothetical protein</fullName>
    </submittedName>
</protein>
<dbReference type="Proteomes" id="UP000659654">
    <property type="component" value="Unassembled WGS sequence"/>
</dbReference>
<name>A0A1I7SE37_BURXY</name>
<gene>
    <name evidence="1" type="ORF">BXYJ_LOCUS8008</name>
</gene>
<proteinExistence type="predicted"/>